<dbReference type="InterPro" id="IPR036291">
    <property type="entry name" value="NAD(P)-bd_dom_sf"/>
</dbReference>
<evidence type="ECO:0000256" key="2">
    <source>
        <dbReference type="SAM" id="MobiDB-lite"/>
    </source>
</evidence>
<evidence type="ECO:0000256" key="3">
    <source>
        <dbReference type="SAM" id="Phobius"/>
    </source>
</evidence>
<dbReference type="EMBL" id="JAPWDV010000003">
    <property type="protein sequence ID" value="KAJ6216244.1"/>
    <property type="molecule type" value="Genomic_DNA"/>
</dbReference>
<keyword evidence="3" id="KW-0472">Membrane</keyword>
<dbReference type="Pfam" id="PF00106">
    <property type="entry name" value="adh_short"/>
    <property type="match status" value="2"/>
</dbReference>
<dbReference type="GO" id="GO:0016616">
    <property type="term" value="F:oxidoreductase activity, acting on the CH-OH group of donors, NAD or NADP as acceptor"/>
    <property type="evidence" value="ECO:0007669"/>
    <property type="project" value="TreeGrafter"/>
</dbReference>
<dbReference type="OMA" id="RAQNNWV"/>
<feature type="transmembrane region" description="Helical" evidence="3">
    <location>
        <begin position="15"/>
        <end position="34"/>
    </location>
</feature>
<evidence type="ECO:0000256" key="1">
    <source>
        <dbReference type="RuleBase" id="RU000363"/>
    </source>
</evidence>
<dbReference type="SUPFAM" id="SSF51735">
    <property type="entry name" value="NAD(P)-binding Rossmann-fold domains"/>
    <property type="match status" value="1"/>
</dbReference>
<keyword evidence="3" id="KW-1133">Transmembrane helix</keyword>
<sequence length="310" mass="34729">MVSSSLPLAKTSNRYWSILLTIYYLFEGIVLFFIPESWKHKDVNGQTVLITGAGSGLGQLMAIRFAKLGCKVIVWDVSSDGMDKTVQMFREHKLDTSKIFCYKVNLCDRNSIYETAKRVKDDVGIVDILINNAGVVTGKNLLDIPDEKIQMTFDGHIVTVASVAGNLAGCSMSDYHASKFANVGFDMSLRMELSQAGLHGIHTSIVKPYFITTGMFSGVHTPMVAFLTPEYVVERMVSGILANTEEIIIPYYFLYFFWLMVIMPAKCLVTMGDFLGSYEFMAHFQGRQGQTTKNNNNEMNNNTIKSKKIH</sequence>
<evidence type="ECO:0000313" key="4">
    <source>
        <dbReference type="EMBL" id="KAJ6216244.1"/>
    </source>
</evidence>
<dbReference type="GO" id="GO:0005811">
    <property type="term" value="C:lipid droplet"/>
    <property type="evidence" value="ECO:0007669"/>
    <property type="project" value="TreeGrafter"/>
</dbReference>
<name>A0A9Q0LZP7_BLOTA</name>
<dbReference type="Gene3D" id="3.40.50.720">
    <property type="entry name" value="NAD(P)-binding Rossmann-like Domain"/>
    <property type="match status" value="2"/>
</dbReference>
<feature type="transmembrane region" description="Helical" evidence="3">
    <location>
        <begin position="209"/>
        <end position="228"/>
    </location>
</feature>
<dbReference type="AlphaFoldDB" id="A0A9Q0LZP7"/>
<keyword evidence="3" id="KW-0812">Transmembrane</keyword>
<proteinExistence type="inferred from homology"/>
<dbReference type="InterPro" id="IPR002347">
    <property type="entry name" value="SDR_fam"/>
</dbReference>
<gene>
    <name evidence="4" type="ORF">RDWZM_007401</name>
</gene>
<dbReference type="PRINTS" id="PR00080">
    <property type="entry name" value="SDRFAMILY"/>
</dbReference>
<feature type="transmembrane region" description="Helical" evidence="3">
    <location>
        <begin position="248"/>
        <end position="269"/>
    </location>
</feature>
<dbReference type="PRINTS" id="PR00081">
    <property type="entry name" value="GDHRDH"/>
</dbReference>
<accession>A0A9Q0LZP7</accession>
<organism evidence="4 5">
    <name type="scientific">Blomia tropicalis</name>
    <name type="common">Mite</name>
    <dbReference type="NCBI Taxonomy" id="40697"/>
    <lineage>
        <taxon>Eukaryota</taxon>
        <taxon>Metazoa</taxon>
        <taxon>Ecdysozoa</taxon>
        <taxon>Arthropoda</taxon>
        <taxon>Chelicerata</taxon>
        <taxon>Arachnida</taxon>
        <taxon>Acari</taxon>
        <taxon>Acariformes</taxon>
        <taxon>Sarcoptiformes</taxon>
        <taxon>Astigmata</taxon>
        <taxon>Glycyphagoidea</taxon>
        <taxon>Echimyopodidae</taxon>
        <taxon>Blomia</taxon>
    </lineage>
</organism>
<feature type="region of interest" description="Disordered" evidence="2">
    <location>
        <begin position="289"/>
        <end position="310"/>
    </location>
</feature>
<protein>
    <submittedName>
        <fullName evidence="4">Uncharacterized protein</fullName>
    </submittedName>
</protein>
<dbReference type="PANTHER" id="PTHR24322:SF746">
    <property type="entry name" value="SHORT CHAIN DEHYDROGENASE_REDUCTASE FAMILY 16C MEMBER 5"/>
    <property type="match status" value="1"/>
</dbReference>
<keyword evidence="5" id="KW-1185">Reference proteome</keyword>
<dbReference type="Proteomes" id="UP001142055">
    <property type="component" value="Chromosome 3"/>
</dbReference>
<comment type="caution">
    <text evidence="4">The sequence shown here is derived from an EMBL/GenBank/DDBJ whole genome shotgun (WGS) entry which is preliminary data.</text>
</comment>
<comment type="similarity">
    <text evidence="1">Belongs to the short-chain dehydrogenases/reductases (SDR) family.</text>
</comment>
<dbReference type="PANTHER" id="PTHR24322">
    <property type="entry name" value="PKSB"/>
    <property type="match status" value="1"/>
</dbReference>
<reference evidence="4" key="1">
    <citation type="submission" date="2022-12" db="EMBL/GenBank/DDBJ databases">
        <title>Genome assemblies of Blomia tropicalis.</title>
        <authorList>
            <person name="Cui Y."/>
        </authorList>
    </citation>
    <scope>NUCLEOTIDE SEQUENCE</scope>
    <source>
        <tissue evidence="4">Adult mites</tissue>
    </source>
</reference>
<evidence type="ECO:0000313" key="5">
    <source>
        <dbReference type="Proteomes" id="UP001142055"/>
    </source>
</evidence>